<keyword evidence="3" id="KW-0378">Hydrolase</keyword>
<dbReference type="InterPro" id="IPR017850">
    <property type="entry name" value="Alkaline_phosphatase_core_sf"/>
</dbReference>
<dbReference type="Proteomes" id="UP000068447">
    <property type="component" value="Chromosome"/>
</dbReference>
<evidence type="ECO:0000256" key="1">
    <source>
        <dbReference type="SAM" id="Phobius"/>
    </source>
</evidence>
<feature type="transmembrane region" description="Helical" evidence="1">
    <location>
        <begin position="139"/>
        <end position="160"/>
    </location>
</feature>
<feature type="transmembrane region" description="Helical" evidence="1">
    <location>
        <begin position="172"/>
        <end position="194"/>
    </location>
</feature>
<dbReference type="Pfam" id="PF11893">
    <property type="entry name" value="DUF3413"/>
    <property type="match status" value="1"/>
</dbReference>
<accession>A0A0U2RMS1</accession>
<feature type="transmembrane region" description="Helical" evidence="1">
    <location>
        <begin position="86"/>
        <end position="108"/>
    </location>
</feature>
<keyword evidence="1" id="KW-0812">Transmembrane</keyword>
<dbReference type="SUPFAM" id="SSF53649">
    <property type="entry name" value="Alkaline phosphatase-like"/>
    <property type="match status" value="1"/>
</dbReference>
<feature type="domain" description="Inner membrane protein YejM N-terminal" evidence="2">
    <location>
        <begin position="7"/>
        <end position="256"/>
    </location>
</feature>
<feature type="transmembrane region" description="Helical" evidence="1">
    <location>
        <begin position="21"/>
        <end position="39"/>
    </location>
</feature>
<evidence type="ECO:0000313" key="3">
    <source>
        <dbReference type="EMBL" id="ALS98586.1"/>
    </source>
</evidence>
<protein>
    <submittedName>
        <fullName evidence="3">Hydrolase</fullName>
    </submittedName>
</protein>
<dbReference type="STRING" id="1526571.AT746_10120"/>
<keyword evidence="1" id="KW-1133">Transmembrane helix</keyword>
<dbReference type="GO" id="GO:0016787">
    <property type="term" value="F:hydrolase activity"/>
    <property type="evidence" value="ECO:0007669"/>
    <property type="project" value="UniProtKB-KW"/>
</dbReference>
<reference evidence="3 4" key="1">
    <citation type="submission" date="2015-12" db="EMBL/GenBank/DDBJ databases">
        <title>Complete genome of Lacimicrobium alkaliphilum KCTC 32984.</title>
        <authorList>
            <person name="Kim S.-G."/>
            <person name="Lee Y.-J."/>
        </authorList>
    </citation>
    <scope>NUCLEOTIDE SEQUENCE [LARGE SCALE GENOMIC DNA]</scope>
    <source>
        <strain evidence="3 4">YelD216</strain>
    </source>
</reference>
<name>A0A0U2RMS1_9ALTE</name>
<dbReference type="OrthoDB" id="236686at2"/>
<evidence type="ECO:0000259" key="2">
    <source>
        <dbReference type="Pfam" id="PF11893"/>
    </source>
</evidence>
<gene>
    <name evidence="3" type="ORF">AT746_10120</name>
</gene>
<evidence type="ECO:0000313" key="4">
    <source>
        <dbReference type="Proteomes" id="UP000068447"/>
    </source>
</evidence>
<dbReference type="KEGG" id="lal:AT746_10120"/>
<dbReference type="RefSeq" id="WP_062479944.1">
    <property type="nucleotide sequence ID" value="NZ_CP013650.1"/>
</dbReference>
<keyword evidence="1" id="KW-0472">Membrane</keyword>
<feature type="transmembrane region" description="Helical" evidence="1">
    <location>
        <begin position="51"/>
        <end position="74"/>
    </location>
</feature>
<dbReference type="AlphaFoldDB" id="A0A0U2RMS1"/>
<dbReference type="EMBL" id="CP013650">
    <property type="protein sequence ID" value="ALS98586.1"/>
    <property type="molecule type" value="Genomic_DNA"/>
</dbReference>
<sequence length="512" mass="57456">MILGDTPRRQRVSKLVAWGHWFALSNIIIAICIASIYVFNSGMPDTAIGMLYLFSNWFSHIAFLTFVGFILVVLPQCYLLPNVKVVKVLSSVFAAIGLALLAFDALLYTKHGLHLSLGSVEVIRNETRSAMASFTWQQWSYLCLLFIVWLSLQLIIANALWQRVERLQKQRVGLPILTFFVICFVSSHGAHIWADANLYQPIVKQDDMFPLSYPATAKTLMSKYDLLDIQSYQRRKELQLSSPFQSANYPADPVYCGINEQASVVVLISTEPGELGHLGSALLLNNYTQHYDISADQASARFSALYGLPSLYRSALEKRRPVPLDLTQKLGLETFVYSSATLPEGVRSLQLEWPEFLQKVTTDSPKLAIGFVDEKQLNVLLAGELHQRNMLLLTQMRPNQQVNLLTNFPLPQDSGPSSHEDILPTLMDLVQCNAPAINYSTGQSLLNKERNWLVSNSNSKLVLVEGQQKIEVDGQGNYKITDLSSGQQVAEKLNMSRLSQGVKHLSRFSTQR</sequence>
<keyword evidence="4" id="KW-1185">Reference proteome</keyword>
<proteinExistence type="predicted"/>
<organism evidence="3 4">
    <name type="scientific">Lacimicrobium alkaliphilum</name>
    <dbReference type="NCBI Taxonomy" id="1526571"/>
    <lineage>
        <taxon>Bacteria</taxon>
        <taxon>Pseudomonadati</taxon>
        <taxon>Pseudomonadota</taxon>
        <taxon>Gammaproteobacteria</taxon>
        <taxon>Alteromonadales</taxon>
        <taxon>Alteromonadaceae</taxon>
        <taxon>Lacimicrobium</taxon>
    </lineage>
</organism>
<dbReference type="InterPro" id="IPR024588">
    <property type="entry name" value="YejM_N"/>
</dbReference>